<dbReference type="PANTHER" id="PTHR43031">
    <property type="entry name" value="FAD-DEPENDENT OXIDOREDUCTASE"/>
    <property type="match status" value="1"/>
</dbReference>
<dbReference type="SUPFAM" id="SSF52821">
    <property type="entry name" value="Rhodanese/Cell cycle control phosphatase"/>
    <property type="match status" value="1"/>
</dbReference>
<organism evidence="2 3">
    <name type="scientific">Candidatus Filomicrobium marinum</name>
    <dbReference type="NCBI Taxonomy" id="1608628"/>
    <lineage>
        <taxon>Bacteria</taxon>
        <taxon>Pseudomonadati</taxon>
        <taxon>Pseudomonadota</taxon>
        <taxon>Alphaproteobacteria</taxon>
        <taxon>Hyphomicrobiales</taxon>
        <taxon>Hyphomicrobiaceae</taxon>
        <taxon>Filomicrobium</taxon>
    </lineage>
</organism>
<evidence type="ECO:0000313" key="2">
    <source>
        <dbReference type="EMBL" id="CPR22407.1"/>
    </source>
</evidence>
<reference evidence="3" key="1">
    <citation type="submission" date="2015-02" db="EMBL/GenBank/DDBJ databases">
        <authorList>
            <person name="Chooi Y.-H."/>
        </authorList>
    </citation>
    <scope>NUCLEOTIDE SEQUENCE [LARGE SCALE GENOMIC DNA]</scope>
    <source>
        <strain evidence="3">strain Y</strain>
    </source>
</reference>
<dbReference type="InterPro" id="IPR001763">
    <property type="entry name" value="Rhodanese-like_dom"/>
</dbReference>
<evidence type="ECO:0000259" key="1">
    <source>
        <dbReference type="PROSITE" id="PS50206"/>
    </source>
</evidence>
<gene>
    <name evidence="2" type="ORF">YBN1229_v1_3840</name>
</gene>
<dbReference type="KEGG" id="fiy:BN1229_v1_3840"/>
<dbReference type="Proteomes" id="UP000033187">
    <property type="component" value="Chromosome 1"/>
</dbReference>
<dbReference type="CDD" id="cd00158">
    <property type="entry name" value="RHOD"/>
    <property type="match status" value="1"/>
</dbReference>
<dbReference type="EMBL" id="LN829119">
    <property type="protein sequence ID" value="CPR22407.1"/>
    <property type="molecule type" value="Genomic_DNA"/>
</dbReference>
<evidence type="ECO:0000313" key="3">
    <source>
        <dbReference type="Proteomes" id="UP000033187"/>
    </source>
</evidence>
<dbReference type="InterPro" id="IPR050229">
    <property type="entry name" value="GlpE_sulfurtransferase"/>
</dbReference>
<accession>A0A0D6JL60</accession>
<dbReference type="AlphaFoldDB" id="A0A0D6JL60"/>
<name>A0A0D6JL60_9HYPH</name>
<dbReference type="PANTHER" id="PTHR43031:SF1">
    <property type="entry name" value="PYRIDINE NUCLEOTIDE-DISULPHIDE OXIDOREDUCTASE"/>
    <property type="match status" value="1"/>
</dbReference>
<dbReference type="OrthoDB" id="9802991at2"/>
<dbReference type="Gene3D" id="3.40.250.10">
    <property type="entry name" value="Rhodanese-like domain"/>
    <property type="match status" value="1"/>
</dbReference>
<proteinExistence type="predicted"/>
<dbReference type="KEGG" id="fil:BN1229_v1_3850"/>
<sequence length="208" mass="22763">MLWRVVDRVSLVSVTIGLIVFTASASATGVGFGRTADVTAPKAVALQPERMLATETMVRRRFPDVLHLSSEGLAQRLSGKSGVLLLDVREADEFAVGHLPNSIRVDPNIPTDAFLQRYSSSVRGKMVVFYCSVGMRSSALAQRVQRELFAAGADRVYNLNGGIFHWHNEERGLVDGRGATSLVHKYDDTWGQLVRRSALAVSRPAPKN</sequence>
<dbReference type="Pfam" id="PF00581">
    <property type="entry name" value="Rhodanese"/>
    <property type="match status" value="1"/>
</dbReference>
<dbReference type="SMART" id="SM00450">
    <property type="entry name" value="RHOD"/>
    <property type="match status" value="1"/>
</dbReference>
<dbReference type="InterPro" id="IPR036873">
    <property type="entry name" value="Rhodanese-like_dom_sf"/>
</dbReference>
<dbReference type="PROSITE" id="PS50206">
    <property type="entry name" value="RHODANESE_3"/>
    <property type="match status" value="1"/>
</dbReference>
<protein>
    <recommendedName>
        <fullName evidence="1">Rhodanese domain-containing protein</fullName>
    </recommendedName>
</protein>
<keyword evidence="3" id="KW-1185">Reference proteome</keyword>
<feature type="domain" description="Rhodanese" evidence="1">
    <location>
        <begin position="79"/>
        <end position="175"/>
    </location>
</feature>